<name>A0ABD1VZ77_9LAMI</name>
<dbReference type="AlphaFoldDB" id="A0ABD1VZ77"/>
<feature type="compositionally biased region" description="Basic and acidic residues" evidence="1">
    <location>
        <begin position="136"/>
        <end position="224"/>
    </location>
</feature>
<gene>
    <name evidence="2" type="ORF">Adt_03605</name>
</gene>
<sequence>MFPEDNLDREENSEMGRERESSPKDFAYGNYEYKYHKDDPGHHNGDGSLVESSSRRMINYEDENEHSGQRKSVSSEKRHREDVLSPSHDKYWKEGYGRGVSKSPGQSRGRSRSESIHGEASDAGRQVEQDDAYYIDSEHRSDSDDERMSVYNRDYDMVGEMLDRERDRAREKERERERKNDKERQKTRLQDGDRAVRGRDREKDKERERGSEREKERVRGERER</sequence>
<organism evidence="2 3">
    <name type="scientific">Abeliophyllum distichum</name>
    <dbReference type="NCBI Taxonomy" id="126358"/>
    <lineage>
        <taxon>Eukaryota</taxon>
        <taxon>Viridiplantae</taxon>
        <taxon>Streptophyta</taxon>
        <taxon>Embryophyta</taxon>
        <taxon>Tracheophyta</taxon>
        <taxon>Spermatophyta</taxon>
        <taxon>Magnoliopsida</taxon>
        <taxon>eudicotyledons</taxon>
        <taxon>Gunneridae</taxon>
        <taxon>Pentapetalae</taxon>
        <taxon>asterids</taxon>
        <taxon>lamiids</taxon>
        <taxon>Lamiales</taxon>
        <taxon>Oleaceae</taxon>
        <taxon>Forsythieae</taxon>
        <taxon>Abeliophyllum</taxon>
    </lineage>
</organism>
<dbReference type="GO" id="GO:0004674">
    <property type="term" value="F:protein serine/threonine kinase activity"/>
    <property type="evidence" value="ECO:0007669"/>
    <property type="project" value="UniProtKB-KW"/>
</dbReference>
<feature type="compositionally biased region" description="Basic and acidic residues" evidence="1">
    <location>
        <begin position="33"/>
        <end position="45"/>
    </location>
</feature>
<evidence type="ECO:0000313" key="3">
    <source>
        <dbReference type="Proteomes" id="UP001604336"/>
    </source>
</evidence>
<accession>A0ABD1VZ77</accession>
<proteinExistence type="predicted"/>
<feature type="compositionally biased region" description="Basic and acidic residues" evidence="1">
    <location>
        <begin position="111"/>
        <end position="128"/>
    </location>
</feature>
<evidence type="ECO:0000256" key="1">
    <source>
        <dbReference type="SAM" id="MobiDB-lite"/>
    </source>
</evidence>
<keyword evidence="3" id="KW-1185">Reference proteome</keyword>
<keyword evidence="2" id="KW-0418">Kinase</keyword>
<reference evidence="3" key="1">
    <citation type="submission" date="2024-07" db="EMBL/GenBank/DDBJ databases">
        <title>Two chromosome-level genome assemblies of Korean endemic species Abeliophyllum distichum and Forsythia ovata (Oleaceae).</title>
        <authorList>
            <person name="Jang H."/>
        </authorList>
    </citation>
    <scope>NUCLEOTIDE SEQUENCE [LARGE SCALE GENOMIC DNA]</scope>
</reference>
<feature type="compositionally biased region" description="Basic and acidic residues" evidence="1">
    <location>
        <begin position="65"/>
        <end position="96"/>
    </location>
</feature>
<dbReference type="EMBL" id="JBFOLK010000001">
    <property type="protein sequence ID" value="KAL2542627.1"/>
    <property type="molecule type" value="Genomic_DNA"/>
</dbReference>
<protein>
    <submittedName>
        <fullName evidence="2">Non-specific serine/threonine protein kinase</fullName>
    </submittedName>
</protein>
<comment type="caution">
    <text evidence="2">The sequence shown here is derived from an EMBL/GenBank/DDBJ whole genome shotgun (WGS) entry which is preliminary data.</text>
</comment>
<keyword evidence="2" id="KW-0808">Transferase</keyword>
<feature type="compositionally biased region" description="Basic and acidic residues" evidence="1">
    <location>
        <begin position="9"/>
        <end position="23"/>
    </location>
</feature>
<feature type="region of interest" description="Disordered" evidence="1">
    <location>
        <begin position="1"/>
        <end position="224"/>
    </location>
</feature>
<keyword evidence="2" id="KW-0723">Serine/threonine-protein kinase</keyword>
<dbReference type="Proteomes" id="UP001604336">
    <property type="component" value="Unassembled WGS sequence"/>
</dbReference>
<evidence type="ECO:0000313" key="2">
    <source>
        <dbReference type="EMBL" id="KAL2542627.1"/>
    </source>
</evidence>